<dbReference type="InterPro" id="IPR001387">
    <property type="entry name" value="Cro/C1-type_HTH"/>
</dbReference>
<evidence type="ECO:0000259" key="1">
    <source>
        <dbReference type="PROSITE" id="PS50943"/>
    </source>
</evidence>
<dbReference type="PROSITE" id="PS50943">
    <property type="entry name" value="HTH_CROC1"/>
    <property type="match status" value="1"/>
</dbReference>
<sequence>MPHKDNKWVASPWRRSLYDQIGPASDEKKIAVRDSQTRGVSVTGLPALSPALCRAARGALDWTQEDLAKQSAVSRSTIRDYESCKHAIHRGTASLITATFEREGLILMQLPGVGVGIWKFECDSPGSQAELLKALF</sequence>
<proteinExistence type="predicted"/>
<dbReference type="SUPFAM" id="SSF47413">
    <property type="entry name" value="lambda repressor-like DNA-binding domains"/>
    <property type="match status" value="1"/>
</dbReference>
<gene>
    <name evidence="2" type="ORF">AGR4C_pb20140</name>
</gene>
<dbReference type="SMART" id="SM00530">
    <property type="entry name" value="HTH_XRE"/>
    <property type="match status" value="1"/>
</dbReference>
<name>A0A1S7SDV0_AGRTU</name>
<organism evidence="2 3">
    <name type="scientific">Agrobacterium tumefaciens str. Kerr 14</name>
    <dbReference type="NCBI Taxonomy" id="1183424"/>
    <lineage>
        <taxon>Bacteria</taxon>
        <taxon>Pseudomonadati</taxon>
        <taxon>Pseudomonadota</taxon>
        <taxon>Alphaproteobacteria</taxon>
        <taxon>Hyphomicrobiales</taxon>
        <taxon>Rhizobiaceae</taxon>
        <taxon>Rhizobium/Agrobacterium group</taxon>
        <taxon>Agrobacterium</taxon>
        <taxon>Agrobacterium tumefaciens complex</taxon>
    </lineage>
</organism>
<dbReference type="CDD" id="cd00093">
    <property type="entry name" value="HTH_XRE"/>
    <property type="match status" value="1"/>
</dbReference>
<dbReference type="EMBL" id="FBWC01000041">
    <property type="protein sequence ID" value="CUX67452.1"/>
    <property type="molecule type" value="Genomic_DNA"/>
</dbReference>
<dbReference type="InterPro" id="IPR010982">
    <property type="entry name" value="Lambda_DNA-bd_dom_sf"/>
</dbReference>
<protein>
    <recommendedName>
        <fullName evidence="1">HTH cro/C1-type domain-containing protein</fullName>
    </recommendedName>
</protein>
<accession>A0A1S7SDV0</accession>
<evidence type="ECO:0000313" key="3">
    <source>
        <dbReference type="Proteomes" id="UP000191897"/>
    </source>
</evidence>
<dbReference type="RefSeq" id="WP_080868006.1">
    <property type="nucleotide sequence ID" value="NZ_LT009733.1"/>
</dbReference>
<dbReference type="Proteomes" id="UP000191897">
    <property type="component" value="Unassembled WGS sequence"/>
</dbReference>
<feature type="domain" description="HTH cro/C1-type" evidence="1">
    <location>
        <begin position="54"/>
        <end position="107"/>
    </location>
</feature>
<dbReference type="AlphaFoldDB" id="A0A1S7SDV0"/>
<dbReference type="Pfam" id="PF01381">
    <property type="entry name" value="HTH_3"/>
    <property type="match status" value="1"/>
</dbReference>
<dbReference type="GO" id="GO:0003677">
    <property type="term" value="F:DNA binding"/>
    <property type="evidence" value="ECO:0007669"/>
    <property type="project" value="InterPro"/>
</dbReference>
<reference evidence="2 3" key="1">
    <citation type="submission" date="2016-01" db="EMBL/GenBank/DDBJ databases">
        <authorList>
            <person name="Oliw E.H."/>
        </authorList>
    </citation>
    <scope>NUCLEOTIDE SEQUENCE [LARGE SCALE GENOMIC DNA]</scope>
    <source>
        <strain evidence="2 3">Kerr 14</strain>
    </source>
</reference>
<evidence type="ECO:0000313" key="2">
    <source>
        <dbReference type="EMBL" id="CUX67452.1"/>
    </source>
</evidence>
<dbReference type="Gene3D" id="1.10.260.40">
    <property type="entry name" value="lambda repressor-like DNA-binding domains"/>
    <property type="match status" value="1"/>
</dbReference>